<name>A0A7V9Z3T5_9BACL</name>
<proteinExistence type="predicted"/>
<gene>
    <name evidence="3" type="ORF">HNR31_000248</name>
</gene>
<dbReference type="InterPro" id="IPR036779">
    <property type="entry name" value="LysM_dom_sf"/>
</dbReference>
<organism evidence="3 4">
    <name type="scientific">Thermaerobacillus caldiproteolyticus</name>
    <dbReference type="NCBI Taxonomy" id="247480"/>
    <lineage>
        <taxon>Bacteria</taxon>
        <taxon>Bacillati</taxon>
        <taxon>Bacillota</taxon>
        <taxon>Bacilli</taxon>
        <taxon>Bacillales</taxon>
        <taxon>Anoxybacillaceae</taxon>
        <taxon>Thermaerobacillus</taxon>
    </lineage>
</organism>
<dbReference type="CDD" id="cd00118">
    <property type="entry name" value="LysM"/>
    <property type="match status" value="1"/>
</dbReference>
<dbReference type="InterPro" id="IPR018392">
    <property type="entry name" value="LysM"/>
</dbReference>
<protein>
    <submittedName>
        <fullName evidence="3">LysM repeat protein</fullName>
    </submittedName>
</protein>
<dbReference type="AlphaFoldDB" id="A0A7V9Z3T5"/>
<dbReference type="Gene3D" id="3.10.350.10">
    <property type="entry name" value="LysM domain"/>
    <property type="match status" value="1"/>
</dbReference>
<dbReference type="Proteomes" id="UP000523087">
    <property type="component" value="Unassembled WGS sequence"/>
</dbReference>
<evidence type="ECO:0000313" key="3">
    <source>
        <dbReference type="EMBL" id="MBA2873496.1"/>
    </source>
</evidence>
<dbReference type="RefSeq" id="WP_181554423.1">
    <property type="nucleotide sequence ID" value="NZ_JACDUT010000001.1"/>
</dbReference>
<dbReference type="Pfam" id="PF01476">
    <property type="entry name" value="LysM"/>
    <property type="match status" value="1"/>
</dbReference>
<keyword evidence="1" id="KW-0732">Signal</keyword>
<keyword evidence="4" id="KW-1185">Reference proteome</keyword>
<feature type="domain" description="LysM" evidence="2">
    <location>
        <begin position="51"/>
        <end position="104"/>
    </location>
</feature>
<evidence type="ECO:0000256" key="1">
    <source>
        <dbReference type="SAM" id="SignalP"/>
    </source>
</evidence>
<dbReference type="SMART" id="SM00257">
    <property type="entry name" value="LysM"/>
    <property type="match status" value="1"/>
</dbReference>
<accession>A0A7V9Z3T5</accession>
<sequence>MKKFVLFLVLCLCLYVVSHDLIKGTLPTTTKIKTLHIHEPKLRAKMNINYQTVTVKAGDTLLSIAEKQQNAPLPVSIEQLIKDFEALNPGTKANSLQIGKTYKIPIYKH</sequence>
<reference evidence="3 4" key="1">
    <citation type="submission" date="2020-07" db="EMBL/GenBank/DDBJ databases">
        <title>Genomic Encyclopedia of Type Strains, Phase IV (KMG-IV): sequencing the most valuable type-strain genomes for metagenomic binning, comparative biology and taxonomic classification.</title>
        <authorList>
            <person name="Goeker M."/>
        </authorList>
    </citation>
    <scope>NUCLEOTIDE SEQUENCE [LARGE SCALE GENOMIC DNA]</scope>
    <source>
        <strain evidence="3 4">DSM 15730</strain>
    </source>
</reference>
<dbReference type="EMBL" id="JACDUT010000001">
    <property type="protein sequence ID" value="MBA2873496.1"/>
    <property type="molecule type" value="Genomic_DNA"/>
</dbReference>
<evidence type="ECO:0000313" key="4">
    <source>
        <dbReference type="Proteomes" id="UP000523087"/>
    </source>
</evidence>
<feature type="chain" id="PRO_5038488780" evidence="1">
    <location>
        <begin position="19"/>
        <end position="109"/>
    </location>
</feature>
<evidence type="ECO:0000259" key="2">
    <source>
        <dbReference type="PROSITE" id="PS51782"/>
    </source>
</evidence>
<feature type="signal peptide" evidence="1">
    <location>
        <begin position="1"/>
        <end position="18"/>
    </location>
</feature>
<comment type="caution">
    <text evidence="3">The sequence shown here is derived from an EMBL/GenBank/DDBJ whole genome shotgun (WGS) entry which is preliminary data.</text>
</comment>
<dbReference type="PROSITE" id="PS51782">
    <property type="entry name" value="LYSM"/>
    <property type="match status" value="1"/>
</dbReference>